<dbReference type="EMBL" id="MSPX01000023">
    <property type="protein sequence ID" value="OQP84190.1"/>
    <property type="molecule type" value="Genomic_DNA"/>
</dbReference>
<reference evidence="1 2" key="1">
    <citation type="journal article" date="2017" name="Antonie Van Leeuwenhoek">
        <title>Rhizobium rhizosphaerae sp. nov., a novel species isolated from rice rhizosphere.</title>
        <authorList>
            <person name="Zhao J.J."/>
            <person name="Zhang J."/>
            <person name="Zhang R.J."/>
            <person name="Zhang C.W."/>
            <person name="Yin H.Q."/>
            <person name="Zhang X.X."/>
        </authorList>
    </citation>
    <scope>NUCLEOTIDE SEQUENCE [LARGE SCALE GENOMIC DNA]</scope>
    <source>
        <strain evidence="1 2">RD15</strain>
    </source>
</reference>
<name>A0ABX3P9I0_9HYPH</name>
<keyword evidence="2" id="KW-1185">Reference proteome</keyword>
<evidence type="ECO:0000313" key="2">
    <source>
        <dbReference type="Proteomes" id="UP000192652"/>
    </source>
</evidence>
<accession>A0ABX3P9I0</accession>
<comment type="caution">
    <text evidence="1">The sequence shown here is derived from an EMBL/GenBank/DDBJ whole genome shotgun (WGS) entry which is preliminary data.</text>
</comment>
<gene>
    <name evidence="1" type="ORF">BTR14_20525</name>
</gene>
<sequence>MPPSSVEIEGVGVFRLPNVYQMQRIRRMKRERRHVAGLAFGMGMTVHQFCRLPVEVRRQVEHAFALCYGR</sequence>
<dbReference type="Proteomes" id="UP000192652">
    <property type="component" value="Unassembled WGS sequence"/>
</dbReference>
<evidence type="ECO:0000313" key="1">
    <source>
        <dbReference type="EMBL" id="OQP84190.1"/>
    </source>
</evidence>
<protein>
    <submittedName>
        <fullName evidence="1">Uncharacterized protein</fullName>
    </submittedName>
</protein>
<organism evidence="1 2">
    <name type="scientific">Xaviernesmea rhizosphaerae</name>
    <dbReference type="NCBI Taxonomy" id="1672749"/>
    <lineage>
        <taxon>Bacteria</taxon>
        <taxon>Pseudomonadati</taxon>
        <taxon>Pseudomonadota</taxon>
        <taxon>Alphaproteobacteria</taxon>
        <taxon>Hyphomicrobiales</taxon>
        <taxon>Rhizobiaceae</taxon>
        <taxon>Rhizobium/Agrobacterium group</taxon>
        <taxon>Xaviernesmea</taxon>
    </lineage>
</organism>
<proteinExistence type="predicted"/>